<dbReference type="Proteomes" id="UP000115582">
    <property type="component" value="Segment"/>
</dbReference>
<evidence type="ECO:0000313" key="3">
    <source>
        <dbReference type="Proteomes" id="UP000115582"/>
    </source>
</evidence>
<proteinExistence type="predicted"/>
<keyword evidence="1" id="KW-0812">Transmembrane</keyword>
<organismHost>
    <name type="scientific">Macaca mulatta</name>
    <name type="common">Rhesus macaque</name>
    <dbReference type="NCBI Taxonomy" id="9544"/>
</organismHost>
<sequence>MVITIIVLYLLLVKPSNSSTNTHTYAVPIGGNVTLSDFTNDITHYTLGIWYFTSSSGMCQIDISHNDMHRKLCNIYYAQKECKTLTLRSACKLAIQHSCNMTTLTIYNVKDYTPKDYTLKKRHKNSTETTQYYRIQLVSPTTQIPKTNTVVYPPPHTHTHTPENPGALTSDNSSYTTTIVVTGVLAMLFAMIVLLYCCLNKSRDQHQHWYNALF</sequence>
<accession>Q2FAW7</accession>
<evidence type="ECO:0000256" key="1">
    <source>
        <dbReference type="SAM" id="Phobius"/>
    </source>
</evidence>
<keyword evidence="1" id="KW-1133">Transmembrane helix</keyword>
<evidence type="ECO:0000313" key="2">
    <source>
        <dbReference type="EMBL" id="AAZ80504.1"/>
    </source>
</evidence>
<reference evidence="2 3" key="1">
    <citation type="journal article" date="2006" name="J. Virol.">
        <title>Genomic sequence of rhesus cytomegalovirus 180.92: insights into the coding potential of rhesus cytomegalovirus.</title>
        <authorList>
            <person name="Rivailler P."/>
            <person name="Kaur A."/>
            <person name="Johnson R.P."/>
            <person name="Wang F."/>
        </authorList>
    </citation>
    <scope>NUCLEOTIDE SEQUENCE [LARGE SCALE GENOMIC DNA]</scope>
    <source>
        <strain evidence="2">CMV 180.92</strain>
    </source>
</reference>
<feature type="transmembrane region" description="Helical" evidence="1">
    <location>
        <begin position="179"/>
        <end position="199"/>
    </location>
</feature>
<organism evidence="2 3">
    <name type="scientific">Rhesus cytomegalovirus (strain 68-1)</name>
    <name type="common">RhCMV</name>
    <dbReference type="NCBI Taxonomy" id="47929"/>
    <lineage>
        <taxon>Viruses</taxon>
        <taxon>Duplodnaviria</taxon>
        <taxon>Heunggongvirae</taxon>
        <taxon>Peploviricota</taxon>
        <taxon>Herviviricetes</taxon>
        <taxon>Herpesvirales</taxon>
        <taxon>Orthoherpesviridae</taxon>
        <taxon>Betaherpesvirinae</taxon>
        <taxon>Cytomegalovirus</taxon>
        <taxon>Cytomegalovirus macacinebeta3</taxon>
    </lineage>
</organism>
<dbReference type="EMBL" id="DQ120516">
    <property type="protein sequence ID" value="AAZ80504.1"/>
    <property type="molecule type" value="Genomic_DNA"/>
</dbReference>
<name>Q2FAW7_RHCM6</name>
<protein>
    <submittedName>
        <fullName evidence="2">Rh6</fullName>
    </submittedName>
</protein>
<keyword evidence="1" id="KW-0472">Membrane</keyword>